<evidence type="ECO:0000313" key="1">
    <source>
        <dbReference type="EMBL" id="CAG8756103.1"/>
    </source>
</evidence>
<accession>A0ACA9QL15</accession>
<comment type="caution">
    <text evidence="1">The sequence shown here is derived from an EMBL/GenBank/DDBJ whole genome shotgun (WGS) entry which is preliminary data.</text>
</comment>
<organism evidence="1 2">
    <name type="scientific">Dentiscutata heterogama</name>
    <dbReference type="NCBI Taxonomy" id="1316150"/>
    <lineage>
        <taxon>Eukaryota</taxon>
        <taxon>Fungi</taxon>
        <taxon>Fungi incertae sedis</taxon>
        <taxon>Mucoromycota</taxon>
        <taxon>Glomeromycotina</taxon>
        <taxon>Glomeromycetes</taxon>
        <taxon>Diversisporales</taxon>
        <taxon>Gigasporaceae</taxon>
        <taxon>Dentiscutata</taxon>
    </lineage>
</organism>
<name>A0ACA9QL15_9GLOM</name>
<gene>
    <name evidence="1" type="ORF">DHETER_LOCUS14959</name>
</gene>
<reference evidence="1" key="1">
    <citation type="submission" date="2021-06" db="EMBL/GenBank/DDBJ databases">
        <authorList>
            <person name="Kallberg Y."/>
            <person name="Tangrot J."/>
            <person name="Rosling A."/>
        </authorList>
    </citation>
    <scope>NUCLEOTIDE SEQUENCE</scope>
    <source>
        <strain evidence="1">IL203A</strain>
    </source>
</reference>
<dbReference type="Proteomes" id="UP000789702">
    <property type="component" value="Unassembled WGS sequence"/>
</dbReference>
<proteinExistence type="predicted"/>
<dbReference type="EMBL" id="CAJVPU010048708">
    <property type="protein sequence ID" value="CAG8756103.1"/>
    <property type="molecule type" value="Genomic_DNA"/>
</dbReference>
<feature type="non-terminal residue" evidence="1">
    <location>
        <position position="43"/>
    </location>
</feature>
<keyword evidence="2" id="KW-1185">Reference proteome</keyword>
<evidence type="ECO:0000313" key="2">
    <source>
        <dbReference type="Proteomes" id="UP000789702"/>
    </source>
</evidence>
<protein>
    <submittedName>
        <fullName evidence="1">9085_t:CDS:1</fullName>
    </submittedName>
</protein>
<feature type="non-terminal residue" evidence="1">
    <location>
        <position position="1"/>
    </location>
</feature>
<sequence length="43" mass="5226">PVEVIEMTDKYANNQSRSFLTWREIIEKQNEESRRLNEENTNI</sequence>